<feature type="signal peptide" evidence="2">
    <location>
        <begin position="1"/>
        <end position="22"/>
    </location>
</feature>
<dbReference type="InterPro" id="IPR011990">
    <property type="entry name" value="TPR-like_helical_dom_sf"/>
</dbReference>
<dbReference type="RefSeq" id="WP_183478080.1">
    <property type="nucleotide sequence ID" value="NZ_JACIFO010000009.1"/>
</dbReference>
<comment type="caution">
    <text evidence="3">The sequence shown here is derived from an EMBL/GenBank/DDBJ whole genome shotgun (WGS) entry which is preliminary data.</text>
</comment>
<dbReference type="InterPro" id="IPR019734">
    <property type="entry name" value="TPR_rpt"/>
</dbReference>
<protein>
    <submittedName>
        <fullName evidence="3">TolA-binding protein</fullName>
    </submittedName>
</protein>
<name>A0A840F0D7_9FLAO</name>
<dbReference type="SUPFAM" id="SSF48452">
    <property type="entry name" value="TPR-like"/>
    <property type="match status" value="2"/>
</dbReference>
<feature type="chain" id="PRO_5032277675" evidence="2">
    <location>
        <begin position="23"/>
        <end position="793"/>
    </location>
</feature>
<organism evidence="3 4">
    <name type="scientific">Mesonia hippocampi</name>
    <dbReference type="NCBI Taxonomy" id="1628250"/>
    <lineage>
        <taxon>Bacteria</taxon>
        <taxon>Pseudomonadati</taxon>
        <taxon>Bacteroidota</taxon>
        <taxon>Flavobacteriia</taxon>
        <taxon>Flavobacteriales</taxon>
        <taxon>Flavobacteriaceae</taxon>
        <taxon>Mesonia</taxon>
    </lineage>
</organism>
<feature type="repeat" description="TPR" evidence="1">
    <location>
        <begin position="224"/>
        <end position="257"/>
    </location>
</feature>
<gene>
    <name evidence="3" type="ORF">GGR32_002040</name>
</gene>
<evidence type="ECO:0000313" key="4">
    <source>
        <dbReference type="Proteomes" id="UP000553034"/>
    </source>
</evidence>
<dbReference type="Proteomes" id="UP000553034">
    <property type="component" value="Unassembled WGS sequence"/>
</dbReference>
<accession>A0A840F0D7</accession>
<dbReference type="Gene3D" id="1.25.40.10">
    <property type="entry name" value="Tetratricopeptide repeat domain"/>
    <property type="match status" value="1"/>
</dbReference>
<reference evidence="3 4" key="1">
    <citation type="submission" date="2020-08" db="EMBL/GenBank/DDBJ databases">
        <title>Genomic Encyclopedia of Type Strains, Phase IV (KMG-IV): sequencing the most valuable type-strain genomes for metagenomic binning, comparative biology and taxonomic classification.</title>
        <authorList>
            <person name="Goeker M."/>
        </authorList>
    </citation>
    <scope>NUCLEOTIDE SEQUENCE [LARGE SCALE GENOMIC DNA]</scope>
    <source>
        <strain evidence="3 4">DSM 29568</strain>
    </source>
</reference>
<dbReference type="PROSITE" id="PS50005">
    <property type="entry name" value="TPR"/>
    <property type="match status" value="1"/>
</dbReference>
<evidence type="ECO:0000256" key="2">
    <source>
        <dbReference type="SAM" id="SignalP"/>
    </source>
</evidence>
<dbReference type="AlphaFoldDB" id="A0A840F0D7"/>
<sequence>MNYLKSLASSFLLLFAVLPAFSSSSMSFCGYDSFRVDYYPMVDRTILGSPELYPYTRCPHIFCNAFLGGENNNANLADWQVYLGDDFTTEEVNTLIYKKDEAWYINLLNRKNTTALARKLATEKGNAFARYMILAKQTEKISSNTSLGSFYSWYQGEDDNDKTDKKPELLTQSLSLIEKETNSFLRQRYAFQLIRLANYLEQPAQAITFFDNYLKDTEKSYIYYRALEQLGGVYYQLKEDEKAAEIFIEVFAELPDRREKSATSLRILNWKKIRFAEFYDKNAPYADMKSFFKVFHAKAPALPEMMKIAVTKPNSKFLRLLALRELDQIQEELFAEYSPFYKRSTVCKGKGQQIVNLRILAETQLESKELIDKDFWRIMLGMSYFGAKNHTEAKKHFQQVQSNSRYNAQAERLLFAVDVDALTYINRTEINRLYEQLKQTQNLNIYEPAVALFFNKTAELYENEGNTIASNIAYYSFYGSYNGDMDNFLWKDVKKNLGSYWLTSHKHKFNEKEAISAYKALLATENKTSFEKFLLSLFKVSPTDYLHELEGTRFLIDGELEKAIVSFKKIKKPSDFYSEAYRAELFSAAINEYFDTDFYKQSDKFYENYSELFTNNLSKNTSTNREYYSDNKLKLSRVLLKLQQLGEANPANAADYYYMLGNAYYNMSEVGWFSNTFNYVGNDSRNWFKDYSNYVDEQIKANLTPALIQANKFYKKALALSGSKEVKARTVYMLAKTNYNISHIRIPNTYGYRIETSGAHSDYFSLLSTTYADTNFQKEVIKECSWYRVYLGL</sequence>
<keyword evidence="2" id="KW-0732">Signal</keyword>
<keyword evidence="4" id="KW-1185">Reference proteome</keyword>
<evidence type="ECO:0000313" key="3">
    <source>
        <dbReference type="EMBL" id="MBB4119734.1"/>
    </source>
</evidence>
<dbReference type="EMBL" id="JACIFO010000009">
    <property type="protein sequence ID" value="MBB4119734.1"/>
    <property type="molecule type" value="Genomic_DNA"/>
</dbReference>
<evidence type="ECO:0000256" key="1">
    <source>
        <dbReference type="PROSITE-ProRule" id="PRU00339"/>
    </source>
</evidence>
<proteinExistence type="predicted"/>
<keyword evidence="1" id="KW-0802">TPR repeat</keyword>